<keyword evidence="1" id="KW-0812">Transmembrane</keyword>
<sequence length="55" mass="6630">MAMEITIAEFFLLYTELGAEFRGRFIVFICYVCIFIMVFNFHLKFKIIIITFDYS</sequence>
<dbReference type="Proteomes" id="UP000095283">
    <property type="component" value="Unplaced"/>
</dbReference>
<evidence type="ECO:0000313" key="2">
    <source>
        <dbReference type="Proteomes" id="UP000095283"/>
    </source>
</evidence>
<proteinExistence type="predicted"/>
<protein>
    <submittedName>
        <fullName evidence="3">Uncharacterized protein</fullName>
    </submittedName>
</protein>
<dbReference type="WBParaSite" id="Hba_02594">
    <property type="protein sequence ID" value="Hba_02594"/>
    <property type="gene ID" value="Hba_02594"/>
</dbReference>
<name>A0A1I7WCX9_HETBA</name>
<reference evidence="3" key="1">
    <citation type="submission" date="2016-11" db="UniProtKB">
        <authorList>
            <consortium name="WormBaseParasite"/>
        </authorList>
    </citation>
    <scope>IDENTIFICATION</scope>
</reference>
<feature type="transmembrane region" description="Helical" evidence="1">
    <location>
        <begin position="25"/>
        <end position="43"/>
    </location>
</feature>
<keyword evidence="2" id="KW-1185">Reference proteome</keyword>
<evidence type="ECO:0000313" key="3">
    <source>
        <dbReference type="WBParaSite" id="Hba_02594"/>
    </source>
</evidence>
<dbReference type="AlphaFoldDB" id="A0A1I7WCX9"/>
<organism evidence="2 3">
    <name type="scientific">Heterorhabditis bacteriophora</name>
    <name type="common">Entomopathogenic nematode worm</name>
    <dbReference type="NCBI Taxonomy" id="37862"/>
    <lineage>
        <taxon>Eukaryota</taxon>
        <taxon>Metazoa</taxon>
        <taxon>Ecdysozoa</taxon>
        <taxon>Nematoda</taxon>
        <taxon>Chromadorea</taxon>
        <taxon>Rhabditida</taxon>
        <taxon>Rhabditina</taxon>
        <taxon>Rhabditomorpha</taxon>
        <taxon>Strongyloidea</taxon>
        <taxon>Heterorhabditidae</taxon>
        <taxon>Heterorhabditis</taxon>
    </lineage>
</organism>
<keyword evidence="1" id="KW-0472">Membrane</keyword>
<evidence type="ECO:0000256" key="1">
    <source>
        <dbReference type="SAM" id="Phobius"/>
    </source>
</evidence>
<accession>A0A1I7WCX9</accession>
<keyword evidence="1" id="KW-1133">Transmembrane helix</keyword>